<dbReference type="PANTHER" id="PTHR10543:SF46">
    <property type="entry name" value="CAROTENOID CLEAVAGE DIOXYGENASE 4, CHLOROPLASTIC-RELATED"/>
    <property type="match status" value="1"/>
</dbReference>
<keyword evidence="7" id="KW-1185">Reference proteome</keyword>
<sequence>MSMTAHPKVDPETGEAFAFRYHVVRPYDPPRIDVTVKNNKICQFSPCDYIIDPRYSRHEKLPNIPDSRIVMSLTEITKGRPPVRVDSTKVPRVGIIRKYAKDESELLWIEAMGFNMMHCFNSWEEDDGEKIVMLVSNISSIEHALERIDLAMPRLEKVVINIKAKTLERHSLSDKALDMGSINPNYAGKQSRYAYVGIVAQPMKLVGVVKIDLSMPDSASRAVASRLFGPSCSGSEPFFVPKEPIIQMRKKTTAI</sequence>
<name>A0ABR0V5S6_REHGL</name>
<comment type="caution">
    <text evidence="6">The sequence shown here is derived from an EMBL/GenBank/DDBJ whole genome shotgun (WGS) entry which is preliminary data.</text>
</comment>
<evidence type="ECO:0000313" key="7">
    <source>
        <dbReference type="Proteomes" id="UP001318860"/>
    </source>
</evidence>
<evidence type="ECO:0000256" key="1">
    <source>
        <dbReference type="ARBA" id="ARBA00001954"/>
    </source>
</evidence>
<keyword evidence="4" id="KW-0223">Dioxygenase</keyword>
<dbReference type="Pfam" id="PF03055">
    <property type="entry name" value="RPE65"/>
    <property type="match status" value="1"/>
</dbReference>
<dbReference type="PANTHER" id="PTHR10543">
    <property type="entry name" value="BETA-CAROTENE DIOXYGENASE"/>
    <property type="match status" value="1"/>
</dbReference>
<keyword evidence="5" id="KW-0408">Iron</keyword>
<evidence type="ECO:0000256" key="3">
    <source>
        <dbReference type="ARBA" id="ARBA00022723"/>
    </source>
</evidence>
<evidence type="ECO:0000256" key="4">
    <source>
        <dbReference type="ARBA" id="ARBA00022964"/>
    </source>
</evidence>
<comment type="cofactor">
    <cofactor evidence="1">
        <name>Fe(2+)</name>
        <dbReference type="ChEBI" id="CHEBI:29033"/>
    </cofactor>
</comment>
<comment type="similarity">
    <text evidence="2">Belongs to the carotenoid oxygenase family.</text>
</comment>
<evidence type="ECO:0000256" key="5">
    <source>
        <dbReference type="ARBA" id="ARBA00023004"/>
    </source>
</evidence>
<accession>A0ABR0V5S6</accession>
<evidence type="ECO:0000313" key="6">
    <source>
        <dbReference type="EMBL" id="KAK6129661.1"/>
    </source>
</evidence>
<organism evidence="6 7">
    <name type="scientific">Rehmannia glutinosa</name>
    <name type="common">Chinese foxglove</name>
    <dbReference type="NCBI Taxonomy" id="99300"/>
    <lineage>
        <taxon>Eukaryota</taxon>
        <taxon>Viridiplantae</taxon>
        <taxon>Streptophyta</taxon>
        <taxon>Embryophyta</taxon>
        <taxon>Tracheophyta</taxon>
        <taxon>Spermatophyta</taxon>
        <taxon>Magnoliopsida</taxon>
        <taxon>eudicotyledons</taxon>
        <taxon>Gunneridae</taxon>
        <taxon>Pentapetalae</taxon>
        <taxon>asterids</taxon>
        <taxon>lamiids</taxon>
        <taxon>Lamiales</taxon>
        <taxon>Orobanchaceae</taxon>
        <taxon>Rehmannieae</taxon>
        <taxon>Rehmannia</taxon>
    </lineage>
</organism>
<protein>
    <submittedName>
        <fullName evidence="6">Uncharacterized protein</fullName>
    </submittedName>
</protein>
<keyword evidence="4" id="KW-0560">Oxidoreductase</keyword>
<keyword evidence="3" id="KW-0479">Metal-binding</keyword>
<reference evidence="6 7" key="1">
    <citation type="journal article" date="2021" name="Comput. Struct. Biotechnol. J.">
        <title>De novo genome assembly of the potent medicinal plant Rehmannia glutinosa using nanopore technology.</title>
        <authorList>
            <person name="Ma L."/>
            <person name="Dong C."/>
            <person name="Song C."/>
            <person name="Wang X."/>
            <person name="Zheng X."/>
            <person name="Niu Y."/>
            <person name="Chen S."/>
            <person name="Feng W."/>
        </authorList>
    </citation>
    <scope>NUCLEOTIDE SEQUENCE [LARGE SCALE GENOMIC DNA]</scope>
    <source>
        <strain evidence="6">DH-2019</strain>
    </source>
</reference>
<dbReference type="EMBL" id="JABTTQ020001621">
    <property type="protein sequence ID" value="KAK6129661.1"/>
    <property type="molecule type" value="Genomic_DNA"/>
</dbReference>
<dbReference type="InterPro" id="IPR004294">
    <property type="entry name" value="Carotenoid_Oase"/>
</dbReference>
<proteinExistence type="inferred from homology"/>
<gene>
    <name evidence="6" type="ORF">DH2020_036598</name>
</gene>
<dbReference type="Proteomes" id="UP001318860">
    <property type="component" value="Unassembled WGS sequence"/>
</dbReference>
<evidence type="ECO:0000256" key="2">
    <source>
        <dbReference type="ARBA" id="ARBA00006787"/>
    </source>
</evidence>